<evidence type="ECO:0000256" key="3">
    <source>
        <dbReference type="ARBA" id="ARBA00022448"/>
    </source>
</evidence>
<feature type="transmembrane region" description="Helical" evidence="8">
    <location>
        <begin position="896"/>
        <end position="915"/>
    </location>
</feature>
<evidence type="ECO:0000256" key="4">
    <source>
        <dbReference type="ARBA" id="ARBA00022475"/>
    </source>
</evidence>
<dbReference type="GO" id="GO:0008324">
    <property type="term" value="F:monoatomic cation transmembrane transporter activity"/>
    <property type="evidence" value="ECO:0007669"/>
    <property type="project" value="InterPro"/>
</dbReference>
<dbReference type="Gene3D" id="3.30.2090.10">
    <property type="entry name" value="Multidrug efflux transporter AcrB TolC docking domain, DN and DC subdomains"/>
    <property type="match status" value="2"/>
</dbReference>
<comment type="subcellular location">
    <subcellularLocation>
        <location evidence="1">Cell membrane</location>
        <topology evidence="1">Multi-pass membrane protein</topology>
    </subcellularLocation>
</comment>
<dbReference type="EMBL" id="AM743169">
    <property type="protein sequence ID" value="CAQ45942.1"/>
    <property type="molecule type" value="Genomic_DNA"/>
</dbReference>
<feature type="transmembrane region" description="Helical" evidence="8">
    <location>
        <begin position="399"/>
        <end position="418"/>
    </location>
</feature>
<dbReference type="KEGG" id="sml:Smlt2457"/>
<evidence type="ECO:0000256" key="7">
    <source>
        <dbReference type="ARBA" id="ARBA00023136"/>
    </source>
</evidence>
<dbReference type="SUPFAM" id="SSF82714">
    <property type="entry name" value="Multidrug efflux transporter AcrB TolC docking domain, DN and DC subdomains"/>
    <property type="match status" value="2"/>
</dbReference>
<dbReference type="AlphaFoldDB" id="B2FS39"/>
<organism evidence="9 10">
    <name type="scientific">Stenotrophomonas maltophilia (strain K279a)</name>
    <dbReference type="NCBI Taxonomy" id="522373"/>
    <lineage>
        <taxon>Bacteria</taxon>
        <taxon>Pseudomonadati</taxon>
        <taxon>Pseudomonadota</taxon>
        <taxon>Gammaproteobacteria</taxon>
        <taxon>Lysobacterales</taxon>
        <taxon>Lysobacteraceae</taxon>
        <taxon>Stenotrophomonas</taxon>
        <taxon>Stenotrophomonas maltophilia group</taxon>
    </lineage>
</organism>
<dbReference type="GO" id="GO:0042910">
    <property type="term" value="F:xenobiotic transmembrane transporter activity"/>
    <property type="evidence" value="ECO:0007669"/>
    <property type="project" value="TreeGrafter"/>
</dbReference>
<dbReference type="NCBIfam" id="TIGR00914">
    <property type="entry name" value="2A0601"/>
    <property type="match status" value="1"/>
</dbReference>
<feature type="transmembrane region" description="Helical" evidence="8">
    <location>
        <begin position="350"/>
        <end position="366"/>
    </location>
</feature>
<dbReference type="Proteomes" id="UP000008840">
    <property type="component" value="Chromosome"/>
</dbReference>
<keyword evidence="10" id="KW-1185">Reference proteome</keyword>
<dbReference type="GO" id="GO:0005886">
    <property type="term" value="C:plasma membrane"/>
    <property type="evidence" value="ECO:0007669"/>
    <property type="project" value="UniProtKB-SubCell"/>
</dbReference>
<dbReference type="SUPFAM" id="SSF82866">
    <property type="entry name" value="Multidrug efflux transporter AcrB transmembrane domain"/>
    <property type="match status" value="2"/>
</dbReference>
<keyword evidence="4" id="KW-1003">Cell membrane</keyword>
<feature type="transmembrane region" description="Helical" evidence="8">
    <location>
        <begin position="950"/>
        <end position="972"/>
    </location>
</feature>
<feature type="transmembrane region" description="Helical" evidence="8">
    <location>
        <begin position="457"/>
        <end position="476"/>
    </location>
</feature>
<feature type="transmembrane region" description="Helical" evidence="8">
    <location>
        <begin position="993"/>
        <end position="1013"/>
    </location>
</feature>
<feature type="transmembrane region" description="Helical" evidence="8">
    <location>
        <begin position="1025"/>
        <end position="1048"/>
    </location>
</feature>
<evidence type="ECO:0000256" key="5">
    <source>
        <dbReference type="ARBA" id="ARBA00022692"/>
    </source>
</evidence>
<accession>B2FS39</accession>
<reference evidence="9 10" key="1">
    <citation type="journal article" date="2008" name="Genome Biol.">
        <title>The complete genome, comparative and functional analysis of Stenotrophomonas maltophilia reveals an organism heavily shielded by drug resistance determinants.</title>
        <authorList>
            <person name="Crossman L.C."/>
            <person name="Gould V.C."/>
            <person name="Dow J.M."/>
            <person name="Vernikos G.S."/>
            <person name="Okazaki A."/>
            <person name="Sebaihia M."/>
            <person name="Saunders D."/>
            <person name="Arrowsmith C."/>
            <person name="Carver T."/>
            <person name="Peters N."/>
            <person name="Adlem E."/>
            <person name="Kerhornou A."/>
            <person name="Lord A."/>
            <person name="Murphy L."/>
            <person name="Seeger K."/>
            <person name="Squares R."/>
            <person name="Rutter S."/>
            <person name="Quail M.A."/>
            <person name="Rajandream M.A."/>
            <person name="Harris D."/>
            <person name="Churcher C."/>
            <person name="Bentley S.D."/>
            <person name="Parkhill J."/>
            <person name="Thomson N.R."/>
            <person name="Avison M.B."/>
        </authorList>
    </citation>
    <scope>NUCLEOTIDE SEQUENCE [LARGE SCALE GENOMIC DNA]</scope>
    <source>
        <strain evidence="9 10">K279a</strain>
    </source>
</reference>
<evidence type="ECO:0000256" key="8">
    <source>
        <dbReference type="SAM" id="Phobius"/>
    </source>
</evidence>
<feature type="transmembrane region" description="Helical" evidence="8">
    <location>
        <begin position="373"/>
        <end position="393"/>
    </location>
</feature>
<comment type="similarity">
    <text evidence="2">Belongs to the resistance-nodulation-cell division (RND) (TC 2.A.6) family.</text>
</comment>
<dbReference type="SUPFAM" id="SSF82693">
    <property type="entry name" value="Multidrug efflux transporter AcrB pore domain, PN1, PN2, PC1 and PC2 subdomains"/>
    <property type="match status" value="3"/>
</dbReference>
<feature type="transmembrane region" description="Helical" evidence="8">
    <location>
        <begin position="542"/>
        <end position="562"/>
    </location>
</feature>
<keyword evidence="5 8" id="KW-0812">Transmembrane</keyword>
<dbReference type="InterPro" id="IPR004763">
    <property type="entry name" value="CusA-like"/>
</dbReference>
<evidence type="ECO:0000256" key="6">
    <source>
        <dbReference type="ARBA" id="ARBA00022989"/>
    </source>
</evidence>
<protein>
    <submittedName>
        <fullName evidence="9">Cobalt-zinc-cadmium resistance protein</fullName>
    </submittedName>
</protein>
<gene>
    <name evidence="9" type="ordered locus">Smlt2457</name>
</gene>
<evidence type="ECO:0000256" key="2">
    <source>
        <dbReference type="ARBA" id="ARBA00010942"/>
    </source>
</evidence>
<dbReference type="PANTHER" id="PTHR32063:SF24">
    <property type="entry name" value="CATION EFFLUX SYSTEM (ACRB_ACRD_ACRF FAMILY)"/>
    <property type="match status" value="1"/>
</dbReference>
<dbReference type="HOGENOM" id="CLU_002755_1_2_6"/>
<name>B2FS39_STRMK</name>
<dbReference type="eggNOG" id="COG3696">
    <property type="taxonomic scope" value="Bacteria"/>
</dbReference>
<feature type="transmembrane region" description="Helical" evidence="8">
    <location>
        <begin position="488"/>
        <end position="511"/>
    </location>
</feature>
<evidence type="ECO:0000256" key="1">
    <source>
        <dbReference type="ARBA" id="ARBA00004651"/>
    </source>
</evidence>
<keyword evidence="7 8" id="KW-0472">Membrane</keyword>
<dbReference type="InterPro" id="IPR001036">
    <property type="entry name" value="Acrflvin-R"/>
</dbReference>
<dbReference type="Gene3D" id="1.20.1640.10">
    <property type="entry name" value="Multidrug efflux transporter AcrB transmembrane domain"/>
    <property type="match status" value="2"/>
</dbReference>
<keyword evidence="3" id="KW-0813">Transport</keyword>
<sequence>MRPAMLERLIGLSIRHRWLTLVLTAALVALGVWSYRHLSIDATPDITNVQVQINTQAPGYSPLEAEQRVTFAIETAMAGLPKLDYSRSLSRYGLSQVTVVFKDGTDLYFARQQVAERLQQIASQLPEGLDPEMGPISTGLGEIFMYTVEAEPNARKPDGTPYTATDLRTLQDWVIRPQLRTTPGVTEVNTIGGFERQIHITPDPAQLVALGFTLNDVVAAVMRNNQNIGAGYIERNGQQFLVRVPGQLANLEAIGNIVLDRRDGVPIRVRDVASVGEGKELRTGAATQNGHEVVVGTAFMLFGANSREVSQAAAAKLDAANASLPAGVHAKAVYDRTALVDRTIGTVSKNLIEGALLVVVVLFLLLGNVRASLITAAVIPLAMLFTIIGMVRGGVSGNLMSLGALDFGLIVDGAVIIIENCLRRFGEAQHALGRQLNDEERYDLTASATAEVIRPSLFGLGIIAAVYLPIFALSGVEGKMFHPMAITVVLALTGAMVLSLTFVPAAIASFLRGRVAEHDNRLMRWSRARYTPLLDWALRRRVVVLAGAAVLVVGCGVLATRLGSEFVPSLDEGDITLQPMRIPGTSLEQSVAMQETLEKRLAQFPEVANIFSKIGTAEVATDPMPPSMADTFLMLKPRDQWPDPRKPKAELVEELEAAAKEIPGSNYEFTQPIQMRTNELISGVRSDVAVKVYGDNLDQLTRLASRVERVMRSVPGAEDVKAEQVSGLPLLTITPDPAALARYGLNPGDVQETVATAIGGSVAGQLIEGDRRFDLVVRLPEAQRQDPAVLADLPIPLPASTSVDESSRLAAGANGGPRTVPLREVAKIQVERGPNQINRENGKRRVVITANVRERDLGGFVGELRTRIGQDVALPEGYWIDYGGTFEQLISATQRLGVVVPVTLALIFALLFMAFGSAKDAAIVFSGVPLALTGGVLALALRGIPLSISAGVGFIALSGVAVLNGLVMIAFIRRLREQGDPLDDAVRDGALGRLRPVLMTALVASLGFLPMALNVGAGSEVQRPLATVVIGGIVSSTALTLLVLPVLYRWLHRDRAPRAGSTALESP</sequence>
<dbReference type="Gene3D" id="3.30.70.1430">
    <property type="entry name" value="Multidrug efflux transporter AcrB pore domain"/>
    <property type="match status" value="2"/>
</dbReference>
<dbReference type="PRINTS" id="PR00702">
    <property type="entry name" value="ACRIFLAVINRP"/>
</dbReference>
<dbReference type="Gene3D" id="3.30.70.1440">
    <property type="entry name" value="Multidrug efflux transporter AcrB pore domain"/>
    <property type="match status" value="1"/>
</dbReference>
<dbReference type="Gene3D" id="3.30.70.1320">
    <property type="entry name" value="Multidrug efflux transporter AcrB pore domain like"/>
    <property type="match status" value="1"/>
</dbReference>
<proteinExistence type="inferred from homology"/>
<dbReference type="EnsemblBacteria" id="CAQ45942">
    <property type="protein sequence ID" value="CAQ45942"/>
    <property type="gene ID" value="Smlt2457"/>
</dbReference>
<evidence type="ECO:0000313" key="10">
    <source>
        <dbReference type="Proteomes" id="UP000008840"/>
    </source>
</evidence>
<dbReference type="Pfam" id="PF00873">
    <property type="entry name" value="ACR_tran"/>
    <property type="match status" value="1"/>
</dbReference>
<keyword evidence="6 8" id="KW-1133">Transmembrane helix</keyword>
<dbReference type="InterPro" id="IPR027463">
    <property type="entry name" value="AcrB_DN_DC_subdom"/>
</dbReference>
<feature type="transmembrane region" description="Helical" evidence="8">
    <location>
        <begin position="922"/>
        <end position="944"/>
    </location>
</feature>
<dbReference type="PANTHER" id="PTHR32063">
    <property type="match status" value="1"/>
</dbReference>
<evidence type="ECO:0000313" key="9">
    <source>
        <dbReference type="EMBL" id="CAQ45942.1"/>
    </source>
</evidence>